<gene>
    <name evidence="7" type="ORF">HNQ70_002580</name>
</gene>
<dbReference type="AlphaFoldDB" id="A0A7W8HIM7"/>
<dbReference type="PANTHER" id="PTHR42921:SF1">
    <property type="entry name" value="ACETOACETYL-COA SYNTHETASE"/>
    <property type="match status" value="1"/>
</dbReference>
<dbReference type="GO" id="GO:0005524">
    <property type="term" value="F:ATP binding"/>
    <property type="evidence" value="ECO:0007669"/>
    <property type="project" value="UniProtKB-KW"/>
</dbReference>
<feature type="domain" description="Acetyl-coenzyme A synthetase N-terminal" evidence="6">
    <location>
        <begin position="39"/>
        <end position="94"/>
    </location>
</feature>
<dbReference type="SUPFAM" id="SSF56801">
    <property type="entry name" value="Acetyl-CoA synthetase-like"/>
    <property type="match status" value="1"/>
</dbReference>
<name>A0A7W8HIM7_9BURK</name>
<dbReference type="GO" id="GO:0006629">
    <property type="term" value="P:lipid metabolic process"/>
    <property type="evidence" value="ECO:0007669"/>
    <property type="project" value="InterPro"/>
</dbReference>
<evidence type="ECO:0000313" key="7">
    <source>
        <dbReference type="EMBL" id="MBB5272557.1"/>
    </source>
</evidence>
<dbReference type="Pfam" id="PF16177">
    <property type="entry name" value="ACAS_N"/>
    <property type="match status" value="1"/>
</dbReference>
<dbReference type="InterPro" id="IPR045851">
    <property type="entry name" value="AMP-bd_C_sf"/>
</dbReference>
<dbReference type="InterPro" id="IPR042099">
    <property type="entry name" value="ANL_N_sf"/>
</dbReference>
<organism evidence="7 8">
    <name type="scientific">Quisquiliibacterium transsilvanicum</name>
    <dbReference type="NCBI Taxonomy" id="1549638"/>
    <lineage>
        <taxon>Bacteria</taxon>
        <taxon>Pseudomonadati</taxon>
        <taxon>Pseudomonadota</taxon>
        <taxon>Betaproteobacteria</taxon>
        <taxon>Burkholderiales</taxon>
        <taxon>Burkholderiaceae</taxon>
        <taxon>Quisquiliibacterium</taxon>
    </lineage>
</organism>
<dbReference type="Gene3D" id="3.40.50.12780">
    <property type="entry name" value="N-terminal domain of ligase-like"/>
    <property type="match status" value="1"/>
</dbReference>
<dbReference type="Pfam" id="PF00501">
    <property type="entry name" value="AMP-binding"/>
    <property type="match status" value="1"/>
</dbReference>
<evidence type="ECO:0000256" key="3">
    <source>
        <dbReference type="ARBA" id="ARBA00022741"/>
    </source>
</evidence>
<dbReference type="EC" id="6.2.1.16" evidence="7"/>
<dbReference type="InterPro" id="IPR000873">
    <property type="entry name" value="AMP-dep_synth/lig_dom"/>
</dbReference>
<keyword evidence="8" id="KW-1185">Reference proteome</keyword>
<evidence type="ECO:0000256" key="1">
    <source>
        <dbReference type="ARBA" id="ARBA00006432"/>
    </source>
</evidence>
<dbReference type="GO" id="GO:0030729">
    <property type="term" value="F:acetoacetate-CoA ligase activity"/>
    <property type="evidence" value="ECO:0007669"/>
    <property type="project" value="UniProtKB-EC"/>
</dbReference>
<proteinExistence type="inferred from homology"/>
<dbReference type="PANTHER" id="PTHR42921">
    <property type="entry name" value="ACETOACETYL-COA SYNTHETASE"/>
    <property type="match status" value="1"/>
</dbReference>
<evidence type="ECO:0000259" key="6">
    <source>
        <dbReference type="Pfam" id="PF16177"/>
    </source>
</evidence>
<comment type="caution">
    <text evidence="7">The sequence shown here is derived from an EMBL/GenBank/DDBJ whole genome shotgun (WGS) entry which is preliminary data.</text>
</comment>
<dbReference type="InterPro" id="IPR032387">
    <property type="entry name" value="ACAS_N"/>
</dbReference>
<comment type="similarity">
    <text evidence="1">Belongs to the ATP-dependent AMP-binding enzyme family.</text>
</comment>
<dbReference type="EMBL" id="JACHGB010000005">
    <property type="protein sequence ID" value="MBB5272557.1"/>
    <property type="molecule type" value="Genomic_DNA"/>
</dbReference>
<dbReference type="RefSeq" id="WP_183968193.1">
    <property type="nucleotide sequence ID" value="NZ_BAABEW010000019.1"/>
</dbReference>
<keyword evidence="2 7" id="KW-0436">Ligase</keyword>
<dbReference type="NCBIfam" id="TIGR01217">
    <property type="entry name" value="ac_ac_CoA_syn"/>
    <property type="match status" value="1"/>
</dbReference>
<evidence type="ECO:0000256" key="2">
    <source>
        <dbReference type="ARBA" id="ARBA00022598"/>
    </source>
</evidence>
<sequence length="698" mass="76968">MTEVLRPLWTPSPERLARAGITRYRRWLADTHGRSFDDYESLWEWSVADPEGFWASIWDFGGVKSHSPYARVLGNAEMPHAQWFEGATLNYAEHLLAHAQRPDAAAHPAIVFRDEAGARAELSWAQLAAQAGALAATLRRLGVRRGDRVAAYLPNIPETVVALLAVTSVGAVWSSSSPDMGAASVLDRYRQIEPKALIAVDGYRYGGKAYDRRDSVRELVENLPSVEQVILVPRLDPTLRMQAIECAAAASPAQDGCAVAAGGGAAAPGTAARRVPVTTYQDAIAHAAAPEFDAVPFDHPLWIVYSSGTTGMPKPIVHGHGGTVVETLKSRLLSLDLGPEDRTFWFTSTNWIMWNFLVSCLMTGSTILQFDGNPGWPDLDPLWRFAADERATFFGTSPAFISLNMKADTKPRERFDLSALRTLGCTGSPLTEEGYRWVYENVHPDILLAAISGGTDPGTAFLDASPMLPVYAGEMQCRSLGVAVYAYDDAGQPVYGKVGELVCAKAIPSMPLYFWNDPDGRRYFESYFDTFPGPPNVWRHGDWLELRRRPESVTGIIYGRSDSTINRHGIRMGTSELYRVVEDFPEVLDSLVIDLEYLGRPSFMALFVVLRHPSNGLPEALKKAMLDAIRTRCSARHVPDDVFVIPEVPRTISGKKMEVPVKKILLGQPVEKAANRDSMGNPGSLDWFVEFARSRTSR</sequence>
<reference evidence="7 8" key="1">
    <citation type="submission" date="2020-08" db="EMBL/GenBank/DDBJ databases">
        <title>Genomic Encyclopedia of Type Strains, Phase IV (KMG-IV): sequencing the most valuable type-strain genomes for metagenomic binning, comparative biology and taxonomic classification.</title>
        <authorList>
            <person name="Goeker M."/>
        </authorList>
    </citation>
    <scope>NUCLEOTIDE SEQUENCE [LARGE SCALE GENOMIC DNA]</scope>
    <source>
        <strain evidence="7 8">DSM 29781</strain>
    </source>
</reference>
<dbReference type="Proteomes" id="UP000532440">
    <property type="component" value="Unassembled WGS sequence"/>
</dbReference>
<keyword evidence="4" id="KW-0067">ATP-binding</keyword>
<evidence type="ECO:0000313" key="8">
    <source>
        <dbReference type="Proteomes" id="UP000532440"/>
    </source>
</evidence>
<keyword evidence="3" id="KW-0547">Nucleotide-binding</keyword>
<dbReference type="InterPro" id="IPR020845">
    <property type="entry name" value="AMP-binding_CS"/>
</dbReference>
<accession>A0A7W8HIM7</accession>
<evidence type="ECO:0000256" key="4">
    <source>
        <dbReference type="ARBA" id="ARBA00022840"/>
    </source>
</evidence>
<dbReference type="NCBIfam" id="NF002937">
    <property type="entry name" value="PRK03584.1"/>
    <property type="match status" value="1"/>
</dbReference>
<feature type="domain" description="AMP-dependent synthetase/ligase" evidence="5">
    <location>
        <begin position="106"/>
        <end position="505"/>
    </location>
</feature>
<dbReference type="Gene3D" id="3.30.300.30">
    <property type="match status" value="1"/>
</dbReference>
<dbReference type="InterPro" id="IPR005914">
    <property type="entry name" value="Acac_CoA_synth"/>
</dbReference>
<evidence type="ECO:0000259" key="5">
    <source>
        <dbReference type="Pfam" id="PF00501"/>
    </source>
</evidence>
<protein>
    <submittedName>
        <fullName evidence="7">Acetoacetyl-CoA synthetase</fullName>
        <ecNumber evidence="7">6.2.1.16</ecNumber>
    </submittedName>
</protein>
<dbReference type="PROSITE" id="PS00455">
    <property type="entry name" value="AMP_BINDING"/>
    <property type="match status" value="1"/>
</dbReference>